<evidence type="ECO:0000256" key="1">
    <source>
        <dbReference type="ARBA" id="ARBA00003989"/>
    </source>
</evidence>
<dbReference type="OrthoDB" id="1443407at2"/>
<dbReference type="EMBL" id="CP031337">
    <property type="protein sequence ID" value="AXK40788.1"/>
    <property type="molecule type" value="Genomic_DNA"/>
</dbReference>
<name>A0A345YA36_9NEIS</name>
<evidence type="ECO:0000313" key="5">
    <source>
        <dbReference type="Proteomes" id="UP000254537"/>
    </source>
</evidence>
<reference evidence="4 5" key="1">
    <citation type="submission" date="2018-07" db="EMBL/GenBank/DDBJ databases">
        <title>Crenobacter cavernae sp. nov., isolated from a karst cave.</title>
        <authorList>
            <person name="Zhu H."/>
        </authorList>
    </citation>
    <scope>NUCLEOTIDE SEQUENCE [LARGE SCALE GENOMIC DNA]</scope>
    <source>
        <strain evidence="4 5">K1W11S-77</strain>
    </source>
</reference>
<sequence length="127" mass="13315">MALLAGPLQASELIYTPINPSFGGNPLNGTLLLNAAQAQNHYKEPTPAMSQQDALKQFNTSLQSAILSRVASALSSNVVSSTGQLIPGTVETTDFRISIVSQGNGVLQITTTDKATGQSTQFLVNQP</sequence>
<dbReference type="AlphaFoldDB" id="A0A345YA36"/>
<dbReference type="Proteomes" id="UP000254537">
    <property type="component" value="Chromosome"/>
</dbReference>
<comment type="function">
    <text evidence="1">May be involved in the biogenesis of curli organelles.</text>
</comment>
<evidence type="ECO:0000256" key="2">
    <source>
        <dbReference type="ARBA" id="ARBA00014031"/>
    </source>
</evidence>
<organism evidence="4 5">
    <name type="scientific">Crenobacter cavernae</name>
    <dbReference type="NCBI Taxonomy" id="2290923"/>
    <lineage>
        <taxon>Bacteria</taxon>
        <taxon>Pseudomonadati</taxon>
        <taxon>Pseudomonadota</taxon>
        <taxon>Betaproteobacteria</taxon>
        <taxon>Neisseriales</taxon>
        <taxon>Neisseriaceae</taxon>
        <taxon>Crenobacter</taxon>
    </lineage>
</organism>
<dbReference type="InterPro" id="IPR018893">
    <property type="entry name" value="T8SS_CsgF"/>
</dbReference>
<dbReference type="Pfam" id="PF10614">
    <property type="entry name" value="CsgF"/>
    <property type="match status" value="1"/>
</dbReference>
<evidence type="ECO:0000256" key="3">
    <source>
        <dbReference type="ARBA" id="ARBA00022729"/>
    </source>
</evidence>
<evidence type="ECO:0000313" key="4">
    <source>
        <dbReference type="EMBL" id="AXK40788.1"/>
    </source>
</evidence>
<keyword evidence="3" id="KW-0732">Signal</keyword>
<accession>A0A345YA36</accession>
<dbReference type="KEGG" id="ccah:DWG20_01945"/>
<protein>
    <recommendedName>
        <fullName evidence="2">Curli production assembly/transport component CsgF</fullName>
    </recommendedName>
</protein>
<gene>
    <name evidence="4" type="ORF">DWG20_01945</name>
</gene>
<proteinExistence type="predicted"/>